<keyword evidence="1" id="KW-0472">Membrane</keyword>
<accession>A0A7V5LKL9</accession>
<keyword evidence="1" id="KW-0812">Transmembrane</keyword>
<gene>
    <name evidence="2" type="ORF">ENL21_08605</name>
</gene>
<dbReference type="PANTHER" id="PTHR32063:SF24">
    <property type="entry name" value="CATION EFFLUX SYSTEM (ACRB_ACRD_ACRF FAMILY)"/>
    <property type="match status" value="1"/>
</dbReference>
<dbReference type="Proteomes" id="UP000886111">
    <property type="component" value="Unassembled WGS sequence"/>
</dbReference>
<dbReference type="AlphaFoldDB" id="A0A7V5LKL9"/>
<protein>
    <submittedName>
        <fullName evidence="2">Efflux RND transporter permease subunit</fullName>
    </submittedName>
</protein>
<feature type="transmembrane region" description="Helical" evidence="1">
    <location>
        <begin position="262"/>
        <end position="286"/>
    </location>
</feature>
<proteinExistence type="predicted"/>
<dbReference type="GO" id="GO:0005886">
    <property type="term" value="C:plasma membrane"/>
    <property type="evidence" value="ECO:0007669"/>
    <property type="project" value="TreeGrafter"/>
</dbReference>
<dbReference type="Pfam" id="PF00873">
    <property type="entry name" value="ACR_tran"/>
    <property type="match status" value="1"/>
</dbReference>
<feature type="transmembrane region" description="Helical" evidence="1">
    <location>
        <begin position="293"/>
        <end position="313"/>
    </location>
</feature>
<feature type="non-terminal residue" evidence="2">
    <location>
        <position position="659"/>
    </location>
</feature>
<reference evidence="2" key="1">
    <citation type="journal article" date="2020" name="mSystems">
        <title>Genome- and Community-Level Interaction Insights into Carbon Utilization and Element Cycling Functions of Hydrothermarchaeota in Hydrothermal Sediment.</title>
        <authorList>
            <person name="Zhou Z."/>
            <person name="Liu Y."/>
            <person name="Xu W."/>
            <person name="Pan J."/>
            <person name="Luo Z.H."/>
            <person name="Li M."/>
        </authorList>
    </citation>
    <scope>NUCLEOTIDE SEQUENCE [LARGE SCALE GENOMIC DNA]</scope>
    <source>
        <strain evidence="2">HyVt-76</strain>
    </source>
</reference>
<dbReference type="Gene3D" id="3.30.70.1320">
    <property type="entry name" value="Multidrug efflux transporter AcrB pore domain like"/>
    <property type="match status" value="1"/>
</dbReference>
<dbReference type="PANTHER" id="PTHR32063">
    <property type="match status" value="1"/>
</dbReference>
<comment type="caution">
    <text evidence="2">The sequence shown here is derived from an EMBL/GenBank/DDBJ whole genome shotgun (WGS) entry which is preliminary data.</text>
</comment>
<dbReference type="Gene3D" id="3.30.2090.10">
    <property type="entry name" value="Multidrug efflux transporter AcrB TolC docking domain, DN and DC subdomains"/>
    <property type="match status" value="1"/>
</dbReference>
<name>A0A7V5LKL9_CALAY</name>
<dbReference type="EMBL" id="DRTD01000635">
    <property type="protein sequence ID" value="HHE55828.1"/>
    <property type="molecule type" value="Genomic_DNA"/>
</dbReference>
<dbReference type="SUPFAM" id="SSF82866">
    <property type="entry name" value="Multidrug efflux transporter AcrB transmembrane domain"/>
    <property type="match status" value="1"/>
</dbReference>
<feature type="non-terminal residue" evidence="2">
    <location>
        <position position="1"/>
    </location>
</feature>
<dbReference type="InterPro" id="IPR001036">
    <property type="entry name" value="Acrflvin-R"/>
</dbReference>
<dbReference type="SUPFAM" id="SSF82714">
    <property type="entry name" value="Multidrug efflux transporter AcrB TolC docking domain, DN and DC subdomains"/>
    <property type="match status" value="1"/>
</dbReference>
<keyword evidence="1" id="KW-1133">Transmembrane helix</keyword>
<dbReference type="SUPFAM" id="SSF82693">
    <property type="entry name" value="Multidrug efflux transporter AcrB pore domain, PN1, PN2, PC1 and PC2 subdomains"/>
    <property type="match status" value="3"/>
</dbReference>
<dbReference type="Gene3D" id="1.20.1640.10">
    <property type="entry name" value="Multidrug efflux transporter AcrB transmembrane domain"/>
    <property type="match status" value="2"/>
</dbReference>
<dbReference type="Gene3D" id="3.30.70.1430">
    <property type="entry name" value="Multidrug efflux transporter AcrB pore domain"/>
    <property type="match status" value="2"/>
</dbReference>
<dbReference type="GO" id="GO:0042910">
    <property type="term" value="F:xenobiotic transmembrane transporter activity"/>
    <property type="evidence" value="ECO:0007669"/>
    <property type="project" value="TreeGrafter"/>
</dbReference>
<dbReference type="InterPro" id="IPR027463">
    <property type="entry name" value="AcrB_DN_DC_subdom"/>
</dbReference>
<sequence length="659" mass="73111">AMNGLPNLETIRSVSNFGLSVVNIYFKDGTDIYFARQVVNERLQEAREQIPEGFGDPQMGPISTGMGLVLFYYLEDTTGQYDLTELRTIQDWLIKYQLQTVPGVTEVLGIGGWEKQYQVVVDANALQRYDVTIQDIIEKVRSNNLNVGAQFIEKNAEEFIVRSVGLVSSIEDIENIVIKTVDGTPVYLKEMASVKIGGAVRRGVQTRDGIEEVVAGMVVKLYGTNSSTVIGKVEQKLAEINKILPEGIRIVPYYQQKSLVQAAVSTVTNALLQGIMLVALILIIFMGSIRPSLVVALSIPFSILFAFIGMRYLNLSVNLMSFGGLAIAIGMMVDGTIVMVENVDRMLRGSSSKEPRIHVVARAAREVVRPIAFAITIIIVVFLPLFTLQGVEGKTFKPLAFTVSLAMLGSLIFTLFLAPLFAHLLMRRAKNKGKAQAAQEIWMVRLLQKTYKPIIRFFVKRRIFAIALALVLLLTGVVIFPQLGSEFTPTLQEGTIILRLTMAPSISLTESTRLTQIVERRVMQVPEVEHVVTRIGRGEVGAHTDPINSAEMYILLKPKEQWRTAKSQQELEEVIRQEVGEIPGILANFTQPIQMTVDELLEGVRAELAIKLFGDDLDVLKEKADEIARVVRRVPGAADVQPDQISGTPQLLIRPDRHA</sequence>
<dbReference type="PRINTS" id="PR00702">
    <property type="entry name" value="ACRIFLAVINRP"/>
</dbReference>
<feature type="transmembrane region" description="Helical" evidence="1">
    <location>
        <begin position="319"/>
        <end position="340"/>
    </location>
</feature>
<evidence type="ECO:0000256" key="1">
    <source>
        <dbReference type="SAM" id="Phobius"/>
    </source>
</evidence>
<evidence type="ECO:0000313" key="2">
    <source>
        <dbReference type="EMBL" id="HHE55828.1"/>
    </source>
</evidence>
<organism evidence="2">
    <name type="scientific">Caldithrix abyssi</name>
    <dbReference type="NCBI Taxonomy" id="187145"/>
    <lineage>
        <taxon>Bacteria</taxon>
        <taxon>Pseudomonadati</taxon>
        <taxon>Calditrichota</taxon>
        <taxon>Calditrichia</taxon>
        <taxon>Calditrichales</taxon>
        <taxon>Calditrichaceae</taxon>
        <taxon>Caldithrix</taxon>
    </lineage>
</organism>
<dbReference type="Gene3D" id="3.30.70.1440">
    <property type="entry name" value="Multidrug efflux transporter AcrB pore domain"/>
    <property type="match status" value="1"/>
</dbReference>
<feature type="transmembrane region" description="Helical" evidence="1">
    <location>
        <begin position="399"/>
        <end position="425"/>
    </location>
</feature>
<feature type="transmembrane region" description="Helical" evidence="1">
    <location>
        <begin position="367"/>
        <end position="387"/>
    </location>
</feature>
<feature type="transmembrane region" description="Helical" evidence="1">
    <location>
        <begin position="463"/>
        <end position="483"/>
    </location>
</feature>